<dbReference type="RefSeq" id="WP_158255923.1">
    <property type="nucleotide sequence ID" value="NZ_JALCQO010000008.1"/>
</dbReference>
<protein>
    <submittedName>
        <fullName evidence="4">Fatty acid metabolism regulator protein</fullName>
    </submittedName>
</protein>
<comment type="caution">
    <text evidence="4">The sequence shown here is derived from an EMBL/GenBank/DDBJ whole genome shotgun (WGS) entry which is preliminary data.</text>
</comment>
<dbReference type="Proteomes" id="UP000237798">
    <property type="component" value="Unassembled WGS sequence"/>
</dbReference>
<dbReference type="InterPro" id="IPR050624">
    <property type="entry name" value="HTH-type_Tx_Regulator"/>
</dbReference>
<reference evidence="4 5" key="1">
    <citation type="submission" date="2018-03" db="EMBL/GenBank/DDBJ databases">
        <title>Genome sequence of Clostridium luticellarii DSM 29923.</title>
        <authorList>
            <person name="Poehlein A."/>
            <person name="Daniel R."/>
        </authorList>
    </citation>
    <scope>NUCLEOTIDE SEQUENCE [LARGE SCALE GENOMIC DNA]</scope>
    <source>
        <strain evidence="4 5">DSM 29923</strain>
    </source>
</reference>
<evidence type="ECO:0000313" key="5">
    <source>
        <dbReference type="Proteomes" id="UP000237798"/>
    </source>
</evidence>
<evidence type="ECO:0000256" key="2">
    <source>
        <dbReference type="PROSITE-ProRule" id="PRU00335"/>
    </source>
</evidence>
<organism evidence="4 5">
    <name type="scientific">Clostridium luticellarii</name>
    <dbReference type="NCBI Taxonomy" id="1691940"/>
    <lineage>
        <taxon>Bacteria</taxon>
        <taxon>Bacillati</taxon>
        <taxon>Bacillota</taxon>
        <taxon>Clostridia</taxon>
        <taxon>Eubacteriales</taxon>
        <taxon>Clostridiaceae</taxon>
        <taxon>Clostridium</taxon>
    </lineage>
</organism>
<accession>A0A2T0BJA4</accession>
<evidence type="ECO:0000313" key="4">
    <source>
        <dbReference type="EMBL" id="PRR83986.1"/>
    </source>
</evidence>
<evidence type="ECO:0000259" key="3">
    <source>
        <dbReference type="PROSITE" id="PS50977"/>
    </source>
</evidence>
<dbReference type="PANTHER" id="PTHR43479:SF11">
    <property type="entry name" value="ACREF_ENVCD OPERON REPRESSOR-RELATED"/>
    <property type="match status" value="1"/>
</dbReference>
<gene>
    <name evidence="4" type="primary">fadR</name>
    <name evidence="4" type="ORF">CLLU_25290</name>
</gene>
<dbReference type="PANTHER" id="PTHR43479">
    <property type="entry name" value="ACREF/ENVCD OPERON REPRESSOR-RELATED"/>
    <property type="match status" value="1"/>
</dbReference>
<dbReference type="OrthoDB" id="9785164at2"/>
<dbReference type="PROSITE" id="PS50977">
    <property type="entry name" value="HTH_TETR_2"/>
    <property type="match status" value="1"/>
</dbReference>
<dbReference type="InterPro" id="IPR001647">
    <property type="entry name" value="HTH_TetR"/>
</dbReference>
<dbReference type="SUPFAM" id="SSF48498">
    <property type="entry name" value="Tetracyclin repressor-like, C-terminal domain"/>
    <property type="match status" value="1"/>
</dbReference>
<feature type="DNA-binding region" description="H-T-H motif" evidence="2">
    <location>
        <begin position="39"/>
        <end position="58"/>
    </location>
</feature>
<dbReference type="InterPro" id="IPR009057">
    <property type="entry name" value="Homeodomain-like_sf"/>
</dbReference>
<dbReference type="Gene3D" id="1.10.357.10">
    <property type="entry name" value="Tetracycline Repressor, domain 2"/>
    <property type="match status" value="1"/>
</dbReference>
<evidence type="ECO:0000256" key="1">
    <source>
        <dbReference type="ARBA" id="ARBA00023125"/>
    </source>
</evidence>
<sequence>MRNTEKQLTNRDLQAIERKKQLLDSAKKLFAKNGYYNTPVRSITQNIGMADGLIYHYFPDGKIEILHTIFKEGCEVLTNCANETLNGISDEITLNEVMLYFCKNFRKTLKLDSDLIVIMFHEKDLFGEEINSLILHTFVRIWNAVNNLLKRRAQNGEIKELDFDMATHQFLATVFSTVVMNHLATNMSQDSNDDCIKKLLEVNMLQDNNDNYSYIKRLVDFTVDLWKKPN</sequence>
<dbReference type="GO" id="GO:0003677">
    <property type="term" value="F:DNA binding"/>
    <property type="evidence" value="ECO:0007669"/>
    <property type="project" value="UniProtKB-UniRule"/>
</dbReference>
<keyword evidence="5" id="KW-1185">Reference proteome</keyword>
<name>A0A2T0BJA4_9CLOT</name>
<keyword evidence="1 2" id="KW-0238">DNA-binding</keyword>
<dbReference type="SUPFAM" id="SSF46689">
    <property type="entry name" value="Homeodomain-like"/>
    <property type="match status" value="1"/>
</dbReference>
<dbReference type="PRINTS" id="PR00455">
    <property type="entry name" value="HTHTETR"/>
</dbReference>
<dbReference type="Pfam" id="PF00440">
    <property type="entry name" value="TetR_N"/>
    <property type="match status" value="1"/>
</dbReference>
<proteinExistence type="predicted"/>
<dbReference type="AlphaFoldDB" id="A0A2T0BJA4"/>
<feature type="domain" description="HTH tetR-type" evidence="3">
    <location>
        <begin position="16"/>
        <end position="76"/>
    </location>
</feature>
<dbReference type="InterPro" id="IPR036271">
    <property type="entry name" value="Tet_transcr_reg_TetR-rel_C_sf"/>
</dbReference>
<dbReference type="EMBL" id="PVXP01000042">
    <property type="protein sequence ID" value="PRR83986.1"/>
    <property type="molecule type" value="Genomic_DNA"/>
</dbReference>